<accession>A0A2U3AQ37</accession>
<evidence type="ECO:0000259" key="9">
    <source>
        <dbReference type="Pfam" id="PF12704"/>
    </source>
</evidence>
<comment type="subcellular location">
    <subcellularLocation>
        <location evidence="1">Cell membrane</location>
        <topology evidence="1">Multi-pass membrane protein</topology>
    </subcellularLocation>
</comment>
<feature type="domain" description="MacB-like periplasmic core" evidence="9">
    <location>
        <begin position="22"/>
        <end position="265"/>
    </location>
</feature>
<dbReference type="Pfam" id="PF12704">
    <property type="entry name" value="MacB_PCD"/>
    <property type="match status" value="1"/>
</dbReference>
<evidence type="ECO:0000256" key="4">
    <source>
        <dbReference type="ARBA" id="ARBA00022989"/>
    </source>
</evidence>
<feature type="transmembrane region" description="Helical" evidence="7">
    <location>
        <begin position="344"/>
        <end position="367"/>
    </location>
</feature>
<feature type="transmembrane region" description="Helical" evidence="7">
    <location>
        <begin position="387"/>
        <end position="411"/>
    </location>
</feature>
<evidence type="ECO:0000256" key="6">
    <source>
        <dbReference type="ARBA" id="ARBA00038076"/>
    </source>
</evidence>
<protein>
    <submittedName>
        <fullName evidence="10">ABC transporter permease</fullName>
    </submittedName>
</protein>
<evidence type="ECO:0000313" key="11">
    <source>
        <dbReference type="Proteomes" id="UP000245938"/>
    </source>
</evidence>
<name>A0A2U3AQ37_9BACL</name>
<dbReference type="PANTHER" id="PTHR30572:SF4">
    <property type="entry name" value="ABC TRANSPORTER PERMEASE YTRF"/>
    <property type="match status" value="1"/>
</dbReference>
<evidence type="ECO:0000256" key="3">
    <source>
        <dbReference type="ARBA" id="ARBA00022692"/>
    </source>
</evidence>
<feature type="transmembrane region" description="Helical" evidence="7">
    <location>
        <begin position="21"/>
        <end position="45"/>
    </location>
</feature>
<dbReference type="Proteomes" id="UP000245938">
    <property type="component" value="Unassembled WGS sequence"/>
</dbReference>
<proteinExistence type="inferred from homology"/>
<feature type="domain" description="ABC3 transporter permease C-terminal" evidence="8">
    <location>
        <begin position="293"/>
        <end position="423"/>
    </location>
</feature>
<evidence type="ECO:0000313" key="10">
    <source>
        <dbReference type="EMBL" id="PWI26670.1"/>
    </source>
</evidence>
<keyword evidence="4 7" id="KW-1133">Transmembrane helix</keyword>
<comment type="similarity">
    <text evidence="6">Belongs to the ABC-4 integral membrane protein family.</text>
</comment>
<reference evidence="10 11" key="1">
    <citation type="submission" date="2018-05" db="EMBL/GenBank/DDBJ databases">
        <title>Kurthia sibirica genome sequence.</title>
        <authorList>
            <person name="Maclea K.S."/>
            <person name="Goen A.E."/>
        </authorList>
    </citation>
    <scope>NUCLEOTIDE SEQUENCE [LARGE SCALE GENOMIC DNA]</scope>
    <source>
        <strain evidence="10 11">ATCC 49154</strain>
    </source>
</reference>
<dbReference type="GO" id="GO:0005886">
    <property type="term" value="C:plasma membrane"/>
    <property type="evidence" value="ECO:0007669"/>
    <property type="project" value="UniProtKB-SubCell"/>
</dbReference>
<sequence>MQFRDQIDFVRQHVKKNRMRVFTTILATTMGCAFLIVLASIAFGLQGTVEKEIMTDDSLTKIEVYEGSKGKINREKIKAIDQVTAVVKKSNIDGNLLIKTNYDKRSTMPETMLIDYKEAEKANIKLSEGSYPTNNNEVIIGYHLNSMMYSKADEKAIENNKEDKKLNVGMSASLLGKKINLIVLTGEKNEKVMTKKMTVVGIKEKPKKEWMMDSSILLSQKFAEELMPAIIKINPETKKEEVFYSSYEVYAKNVEAVKAVNTQLKDMDLSTYTVTEQLDQMNLLFLALKAGLIFVGTIAVLIASIGIFNTMSMAVTERTREIGVMKAIGASPKLIQRLFIMESAYIGLIGTAIAVAISYIISMAANFFIPKIVTFATKEDGFENNDIIFSTIPFELVIIASAISIGVAILSGWRPARKATKTDVIQALRQD</sequence>
<dbReference type="OrthoDB" id="9770099at2"/>
<dbReference type="RefSeq" id="WP_109304841.1">
    <property type="nucleotide sequence ID" value="NZ_BJUF01000002.1"/>
</dbReference>
<dbReference type="InterPro" id="IPR050250">
    <property type="entry name" value="Macrolide_Exporter_MacB"/>
</dbReference>
<organism evidence="10 11">
    <name type="scientific">Kurthia sibirica</name>
    <dbReference type="NCBI Taxonomy" id="202750"/>
    <lineage>
        <taxon>Bacteria</taxon>
        <taxon>Bacillati</taxon>
        <taxon>Bacillota</taxon>
        <taxon>Bacilli</taxon>
        <taxon>Bacillales</taxon>
        <taxon>Caryophanaceae</taxon>
        <taxon>Kurthia</taxon>
    </lineage>
</organism>
<evidence type="ECO:0000256" key="1">
    <source>
        <dbReference type="ARBA" id="ARBA00004651"/>
    </source>
</evidence>
<evidence type="ECO:0000259" key="8">
    <source>
        <dbReference type="Pfam" id="PF02687"/>
    </source>
</evidence>
<keyword evidence="11" id="KW-1185">Reference proteome</keyword>
<dbReference type="Pfam" id="PF02687">
    <property type="entry name" value="FtsX"/>
    <property type="match status" value="1"/>
</dbReference>
<evidence type="ECO:0000256" key="5">
    <source>
        <dbReference type="ARBA" id="ARBA00023136"/>
    </source>
</evidence>
<evidence type="ECO:0000256" key="7">
    <source>
        <dbReference type="SAM" id="Phobius"/>
    </source>
</evidence>
<dbReference type="InterPro" id="IPR025857">
    <property type="entry name" value="MacB_PCD"/>
</dbReference>
<keyword evidence="2" id="KW-1003">Cell membrane</keyword>
<dbReference type="InterPro" id="IPR003838">
    <property type="entry name" value="ABC3_permease_C"/>
</dbReference>
<dbReference type="GO" id="GO:0022857">
    <property type="term" value="F:transmembrane transporter activity"/>
    <property type="evidence" value="ECO:0007669"/>
    <property type="project" value="TreeGrafter"/>
</dbReference>
<keyword evidence="3 7" id="KW-0812">Transmembrane</keyword>
<dbReference type="PANTHER" id="PTHR30572">
    <property type="entry name" value="MEMBRANE COMPONENT OF TRANSPORTER-RELATED"/>
    <property type="match status" value="1"/>
</dbReference>
<gene>
    <name evidence="10" type="ORF">DEX24_02610</name>
</gene>
<evidence type="ECO:0000256" key="2">
    <source>
        <dbReference type="ARBA" id="ARBA00022475"/>
    </source>
</evidence>
<feature type="transmembrane region" description="Helical" evidence="7">
    <location>
        <begin position="283"/>
        <end position="308"/>
    </location>
</feature>
<dbReference type="PROSITE" id="PS51257">
    <property type="entry name" value="PROKAR_LIPOPROTEIN"/>
    <property type="match status" value="1"/>
</dbReference>
<comment type="caution">
    <text evidence="10">The sequence shown here is derived from an EMBL/GenBank/DDBJ whole genome shotgun (WGS) entry which is preliminary data.</text>
</comment>
<keyword evidence="5 7" id="KW-0472">Membrane</keyword>
<dbReference type="AlphaFoldDB" id="A0A2U3AQ37"/>
<dbReference type="EMBL" id="QFVR01000002">
    <property type="protein sequence ID" value="PWI26670.1"/>
    <property type="molecule type" value="Genomic_DNA"/>
</dbReference>